<protein>
    <submittedName>
        <fullName evidence="3">Unannotated protein</fullName>
    </submittedName>
</protein>
<dbReference type="InterPro" id="IPR036188">
    <property type="entry name" value="FAD/NAD-bd_sf"/>
</dbReference>
<reference evidence="3" key="1">
    <citation type="submission" date="2020-05" db="EMBL/GenBank/DDBJ databases">
        <authorList>
            <person name="Chiriac C."/>
            <person name="Salcher M."/>
            <person name="Ghai R."/>
            <person name="Kavagutti S V."/>
        </authorList>
    </citation>
    <scope>NUCLEOTIDE SEQUENCE</scope>
</reference>
<sequence length="394" mass="41657">MTTSMDPAVPESASVVIIGGGIMGASAAFHLAEAGVTDVLLLERGQLASGSTSKAAGGVRAQFSDPVNIELGARGLDAFENFHVRPGWAIDLHQVGYLFVITDEDDLAVYEESIALQQRMGVQSRLLTPGEAHDLSPGIVVDDLLAAAFHPRDGYCSPESVVHGYAAGARRHGAVVRTGVTVEGIEMDGTAIVAVRTSAGVVRTSTVVCTAGAWSKEIGAMAGVPLAVEPLRRQILITEPLDDSLASVLPSSMPMTIDAATTFYLHREGPGVLLGMSYSGESHGFNHDYSEDWMPDLVDAMERRCPSLLDVGIAHRWSGLYEVTPDSNALIGEAAGVERFIYAAGFSGHGFLQGPAVGEVIRDLYLHREPPVDVTPFAADRFAAGGLRAEHNIV</sequence>
<feature type="domain" description="FAD dependent oxidoreductase" evidence="2">
    <location>
        <begin position="15"/>
        <end position="364"/>
    </location>
</feature>
<name>A0A6J7I749_9ZZZZ</name>
<keyword evidence="1" id="KW-0560">Oxidoreductase</keyword>
<dbReference type="SUPFAM" id="SSF51905">
    <property type="entry name" value="FAD/NAD(P)-binding domain"/>
    <property type="match status" value="1"/>
</dbReference>
<evidence type="ECO:0000256" key="1">
    <source>
        <dbReference type="ARBA" id="ARBA00023002"/>
    </source>
</evidence>
<accession>A0A6J7I749</accession>
<dbReference type="Pfam" id="PF01266">
    <property type="entry name" value="DAO"/>
    <property type="match status" value="1"/>
</dbReference>
<dbReference type="InterPro" id="IPR006076">
    <property type="entry name" value="FAD-dep_OxRdtase"/>
</dbReference>
<proteinExistence type="predicted"/>
<dbReference type="GO" id="GO:0005737">
    <property type="term" value="C:cytoplasm"/>
    <property type="evidence" value="ECO:0007669"/>
    <property type="project" value="TreeGrafter"/>
</dbReference>
<dbReference type="AlphaFoldDB" id="A0A6J7I749"/>
<gene>
    <name evidence="3" type="ORF">UFOPK3720_00508</name>
</gene>
<dbReference type="SUPFAM" id="SSF54373">
    <property type="entry name" value="FAD-linked reductases, C-terminal domain"/>
    <property type="match status" value="1"/>
</dbReference>
<dbReference type="GO" id="GO:0016491">
    <property type="term" value="F:oxidoreductase activity"/>
    <property type="evidence" value="ECO:0007669"/>
    <property type="project" value="UniProtKB-KW"/>
</dbReference>
<dbReference type="PANTHER" id="PTHR13847:SF287">
    <property type="entry name" value="FAD-DEPENDENT OXIDOREDUCTASE DOMAIN-CONTAINING PROTEIN 1"/>
    <property type="match status" value="1"/>
</dbReference>
<dbReference type="Gene3D" id="3.50.50.60">
    <property type="entry name" value="FAD/NAD(P)-binding domain"/>
    <property type="match status" value="1"/>
</dbReference>
<dbReference type="Gene3D" id="3.30.9.10">
    <property type="entry name" value="D-Amino Acid Oxidase, subunit A, domain 2"/>
    <property type="match status" value="1"/>
</dbReference>
<dbReference type="PANTHER" id="PTHR13847">
    <property type="entry name" value="SARCOSINE DEHYDROGENASE-RELATED"/>
    <property type="match status" value="1"/>
</dbReference>
<dbReference type="EMBL" id="CAFBNB010000071">
    <property type="protein sequence ID" value="CAB4926530.1"/>
    <property type="molecule type" value="Genomic_DNA"/>
</dbReference>
<organism evidence="3">
    <name type="scientific">freshwater metagenome</name>
    <dbReference type="NCBI Taxonomy" id="449393"/>
    <lineage>
        <taxon>unclassified sequences</taxon>
        <taxon>metagenomes</taxon>
        <taxon>ecological metagenomes</taxon>
    </lineage>
</organism>
<evidence type="ECO:0000313" key="3">
    <source>
        <dbReference type="EMBL" id="CAB4926530.1"/>
    </source>
</evidence>
<evidence type="ECO:0000259" key="2">
    <source>
        <dbReference type="Pfam" id="PF01266"/>
    </source>
</evidence>